<accession>A0A7J6SKJ3</accession>
<name>A0A7J6SKJ3_PEROL</name>
<dbReference type="EMBL" id="JABANO010017566">
    <property type="protein sequence ID" value="KAF4733257.1"/>
    <property type="molecule type" value="Genomic_DNA"/>
</dbReference>
<dbReference type="AlphaFoldDB" id="A0A7J6SKJ3"/>
<dbReference type="Proteomes" id="UP000553632">
    <property type="component" value="Unassembled WGS sequence"/>
</dbReference>
<sequence length="320" mass="36215">SILYHLSHKPSFPLFTLSTYELTRYPGPAAVAGASTSNVTRALPALLTEDRNEDEIEVRKSSATLSPSTSASTKPDFVETLNEHEMKRVFFVMERRRLTRSLQGYKRDSGSLRTWVEIVVALVVFIWISNLMSKSLILIIWPSLSDLTADQRFAKTSFIPAIVSFVAIVWMMICIAAFLKPVIHTMALTTFFCGIVWGVWAYDPEDTTRWDGLSTRETTIVAVIVCIELGLFLAYVRGYCYKRYGPFSIARNKCRFTGHVDEDGLPNGLGMWMDDSAHGELLRGMWIRGQPTSPFVSREFGSGSMFMSRKIFWASTRKEK</sequence>
<evidence type="ECO:0000313" key="3">
    <source>
        <dbReference type="Proteomes" id="UP000553632"/>
    </source>
</evidence>
<feature type="transmembrane region" description="Helical" evidence="1">
    <location>
        <begin position="218"/>
        <end position="236"/>
    </location>
</feature>
<proteinExistence type="predicted"/>
<dbReference type="PANTHER" id="PTHR36513">
    <property type="entry name" value="ABC TRANSMEMBRANE TYPE-1 DOMAIN-CONTAINING PROTEIN"/>
    <property type="match status" value="1"/>
</dbReference>
<comment type="caution">
    <text evidence="2">The sequence shown here is derived from an EMBL/GenBank/DDBJ whole genome shotgun (WGS) entry which is preliminary data.</text>
</comment>
<dbReference type="PANTHER" id="PTHR36513:SF1">
    <property type="entry name" value="TRANSMEMBRANE PROTEIN"/>
    <property type="match status" value="1"/>
</dbReference>
<feature type="transmembrane region" description="Helical" evidence="1">
    <location>
        <begin position="161"/>
        <end position="179"/>
    </location>
</feature>
<evidence type="ECO:0000313" key="2">
    <source>
        <dbReference type="EMBL" id="KAF4733257.1"/>
    </source>
</evidence>
<keyword evidence="3" id="KW-1185">Reference proteome</keyword>
<evidence type="ECO:0000256" key="1">
    <source>
        <dbReference type="SAM" id="Phobius"/>
    </source>
</evidence>
<keyword evidence="1" id="KW-0812">Transmembrane</keyword>
<feature type="transmembrane region" description="Helical" evidence="1">
    <location>
        <begin position="115"/>
        <end position="141"/>
    </location>
</feature>
<feature type="non-terminal residue" evidence="2">
    <location>
        <position position="320"/>
    </location>
</feature>
<keyword evidence="1" id="KW-0472">Membrane</keyword>
<protein>
    <submittedName>
        <fullName evidence="2">Uncharacterized protein</fullName>
    </submittedName>
</protein>
<gene>
    <name evidence="2" type="ORF">FOZ63_002776</name>
</gene>
<organism evidence="2 3">
    <name type="scientific">Perkinsus olseni</name>
    <name type="common">Perkinsus atlanticus</name>
    <dbReference type="NCBI Taxonomy" id="32597"/>
    <lineage>
        <taxon>Eukaryota</taxon>
        <taxon>Sar</taxon>
        <taxon>Alveolata</taxon>
        <taxon>Perkinsozoa</taxon>
        <taxon>Perkinsea</taxon>
        <taxon>Perkinsida</taxon>
        <taxon>Perkinsidae</taxon>
        <taxon>Perkinsus</taxon>
    </lineage>
</organism>
<feature type="non-terminal residue" evidence="2">
    <location>
        <position position="1"/>
    </location>
</feature>
<keyword evidence="1" id="KW-1133">Transmembrane helix</keyword>
<feature type="transmembrane region" description="Helical" evidence="1">
    <location>
        <begin position="186"/>
        <end position="202"/>
    </location>
</feature>
<reference evidence="2 3" key="1">
    <citation type="submission" date="2020-04" db="EMBL/GenBank/DDBJ databases">
        <title>Perkinsus olseni comparative genomics.</title>
        <authorList>
            <person name="Bogema D.R."/>
        </authorList>
    </citation>
    <scope>NUCLEOTIDE SEQUENCE [LARGE SCALE GENOMIC DNA]</scope>
    <source>
        <strain evidence="2 3">ATCC PRA-207</strain>
    </source>
</reference>